<dbReference type="EMBL" id="VUJU01001581">
    <property type="protein sequence ID" value="KAF0764649.1"/>
    <property type="molecule type" value="Genomic_DNA"/>
</dbReference>
<feature type="non-terminal residue" evidence="5">
    <location>
        <position position="1"/>
    </location>
</feature>
<feature type="transmembrane region" description="Helical" evidence="1">
    <location>
        <begin position="443"/>
        <end position="466"/>
    </location>
</feature>
<evidence type="ECO:0000259" key="2">
    <source>
        <dbReference type="Pfam" id="PF19913"/>
    </source>
</evidence>
<dbReference type="Pfam" id="PF19913">
    <property type="entry name" value="WCOB"/>
    <property type="match status" value="1"/>
</dbReference>
<dbReference type="InterPro" id="IPR026209">
    <property type="entry name" value="Wolframin_fam"/>
</dbReference>
<dbReference type="InterPro" id="IPR045461">
    <property type="entry name" value="Wolframin_OB_fold"/>
</dbReference>
<dbReference type="InterPro" id="IPR045460">
    <property type="entry name" value="Wolframin_EF-hand"/>
</dbReference>
<comment type="caution">
    <text evidence="5">The sequence shown here is derived from an EMBL/GenBank/DDBJ whole genome shotgun (WGS) entry which is preliminary data.</text>
</comment>
<dbReference type="Proteomes" id="UP000478052">
    <property type="component" value="Unassembled WGS sequence"/>
</dbReference>
<feature type="transmembrane region" description="Helical" evidence="1">
    <location>
        <begin position="350"/>
        <end position="367"/>
    </location>
</feature>
<evidence type="ECO:0008006" key="7">
    <source>
        <dbReference type="Google" id="ProtNLM"/>
    </source>
</evidence>
<dbReference type="InterPro" id="IPR045458">
    <property type="entry name" value="Wolframin_Sel1-like_rpt"/>
</dbReference>
<feature type="transmembrane region" description="Helical" evidence="1">
    <location>
        <begin position="288"/>
        <end position="311"/>
    </location>
</feature>
<dbReference type="Pfam" id="PF20053">
    <property type="entry name" value="WC-rich"/>
    <property type="match status" value="1"/>
</dbReference>
<feature type="transmembrane region" description="Helical" evidence="1">
    <location>
        <begin position="515"/>
        <end position="535"/>
    </location>
</feature>
<dbReference type="PANTHER" id="PTHR13098">
    <property type="entry name" value="WOLFRAMIN"/>
    <property type="match status" value="1"/>
</dbReference>
<dbReference type="GO" id="GO:0055074">
    <property type="term" value="P:calcium ion homeostasis"/>
    <property type="evidence" value="ECO:0007669"/>
    <property type="project" value="TreeGrafter"/>
</dbReference>
<evidence type="ECO:0000259" key="3">
    <source>
        <dbReference type="Pfam" id="PF19914"/>
    </source>
</evidence>
<evidence type="ECO:0000256" key="1">
    <source>
        <dbReference type="SAM" id="Phobius"/>
    </source>
</evidence>
<evidence type="ECO:0000259" key="4">
    <source>
        <dbReference type="Pfam" id="PF20053"/>
    </source>
</evidence>
<keyword evidence="1" id="KW-0472">Membrane</keyword>
<dbReference type="PRINTS" id="PR02060">
    <property type="entry name" value="WOLFFAMILY"/>
</dbReference>
<name>A0A6G0Z2N3_APHCR</name>
<keyword evidence="1" id="KW-1133">Transmembrane helix</keyword>
<dbReference type="GO" id="GO:0005789">
    <property type="term" value="C:endoplasmic reticulum membrane"/>
    <property type="evidence" value="ECO:0007669"/>
    <property type="project" value="TreeGrafter"/>
</dbReference>
<feature type="transmembrane region" description="Helical" evidence="1">
    <location>
        <begin position="547"/>
        <end position="567"/>
    </location>
</feature>
<feature type="transmembrane region" description="Helical" evidence="1">
    <location>
        <begin position="579"/>
        <end position="598"/>
    </location>
</feature>
<feature type="domain" description="Wolframin cysteine-rich" evidence="4">
    <location>
        <begin position="615"/>
        <end position="712"/>
    </location>
</feature>
<dbReference type="OrthoDB" id="5865303at2759"/>
<feature type="transmembrane region" description="Helical" evidence="1">
    <location>
        <begin position="373"/>
        <end position="392"/>
    </location>
</feature>
<evidence type="ECO:0000313" key="5">
    <source>
        <dbReference type="EMBL" id="KAF0764649.1"/>
    </source>
</evidence>
<reference evidence="5 6" key="1">
    <citation type="submission" date="2019-08" db="EMBL/GenBank/DDBJ databases">
        <title>Whole genome of Aphis craccivora.</title>
        <authorList>
            <person name="Voronova N.V."/>
            <person name="Shulinski R.S."/>
            <person name="Bandarenka Y.V."/>
            <person name="Zhorov D.G."/>
            <person name="Warner D."/>
        </authorList>
    </citation>
    <scope>NUCLEOTIDE SEQUENCE [LARGE SCALE GENOMIC DNA]</scope>
    <source>
        <strain evidence="5">180601</strain>
        <tissue evidence="5">Whole Body</tissue>
    </source>
</reference>
<dbReference type="InterPro" id="IPR045400">
    <property type="entry name" value="Wolframin_Cys-rich"/>
</dbReference>
<accession>A0A6G0Z2N3</accession>
<protein>
    <recommendedName>
        <fullName evidence="7">Wolframin</fullName>
    </recommendedName>
</protein>
<proteinExistence type="predicted"/>
<dbReference type="PANTHER" id="PTHR13098:SF3">
    <property type="entry name" value="WOLFRAMIN"/>
    <property type="match status" value="1"/>
</dbReference>
<dbReference type="Pfam" id="PF19914">
    <property type="entry name" value="WEF-hand"/>
    <property type="match status" value="1"/>
</dbReference>
<feature type="domain" description="Wolframin EF-hand" evidence="3">
    <location>
        <begin position="122"/>
        <end position="206"/>
    </location>
</feature>
<organism evidence="5 6">
    <name type="scientific">Aphis craccivora</name>
    <name type="common">Cowpea aphid</name>
    <dbReference type="NCBI Taxonomy" id="307492"/>
    <lineage>
        <taxon>Eukaryota</taxon>
        <taxon>Metazoa</taxon>
        <taxon>Ecdysozoa</taxon>
        <taxon>Arthropoda</taxon>
        <taxon>Hexapoda</taxon>
        <taxon>Insecta</taxon>
        <taxon>Pterygota</taxon>
        <taxon>Neoptera</taxon>
        <taxon>Paraneoptera</taxon>
        <taxon>Hemiptera</taxon>
        <taxon>Sternorrhyncha</taxon>
        <taxon>Aphidomorpha</taxon>
        <taxon>Aphidoidea</taxon>
        <taxon>Aphididae</taxon>
        <taxon>Aphidini</taxon>
        <taxon>Aphis</taxon>
        <taxon>Aphis</taxon>
    </lineage>
</organism>
<dbReference type="Pfam" id="PF20023">
    <property type="entry name" value="WSLR"/>
    <property type="match status" value="2"/>
</dbReference>
<keyword evidence="6" id="KW-1185">Reference proteome</keyword>
<dbReference type="AlphaFoldDB" id="A0A6G0Z2N3"/>
<evidence type="ECO:0000313" key="6">
    <source>
        <dbReference type="Proteomes" id="UP000478052"/>
    </source>
</evidence>
<keyword evidence="1" id="KW-0812">Transmembrane</keyword>
<feature type="transmembrane region" description="Helical" evidence="1">
    <location>
        <begin position="404"/>
        <end position="423"/>
    </location>
</feature>
<gene>
    <name evidence="5" type="ORF">FWK35_00016521</name>
</gene>
<feature type="transmembrane region" description="Helical" evidence="1">
    <location>
        <begin position="263"/>
        <end position="282"/>
    </location>
</feature>
<dbReference type="GO" id="GO:0030968">
    <property type="term" value="P:endoplasmic reticulum unfolded protein response"/>
    <property type="evidence" value="ECO:0007669"/>
    <property type="project" value="TreeGrafter"/>
</dbReference>
<feature type="domain" description="Wolframin OB-fold" evidence="2">
    <location>
        <begin position="714"/>
        <end position="831"/>
    </location>
</feature>
<sequence length="831" mass="94600">ICDLFLQKLVQPAVIKSNISLSNTDRTQNRYNRFGGFLAEDGWPDSQVDVAKQLLNENCEDEKDQEENASLGVHWLIQASSQGHKEATELLRQCLDTGKGITEHNWLDVKVCLETSQEDKIIQKTAHEIFDRMSAGEDFITSVQLKDELNQACSSKSISSDIIKVDENSKEYKCLKSSPQDWKSRMNESGEKLTEDVLVNAAKDFSRGQMPLVQKILTIEENKNAISTTCDLFLQPVYIIHNYNLCLQERLNKRFSKLPLNPFSYFHAPTLITTLLCFILGLDGIRLLIPYVLFYGSLLAMVVATTCALCAKRDYGRFRRWSNLFITYSGGCLSAQEAEYQHLMNTLKPYVFFFASLGAHLFMKTVIDSDTMFQSELTIVSICLTFYTLYSFSLSGPKLGKTKNIDLIALLSFCVNVLAKYPYETDTVVSKGWRFLDLHVPTFASYVIGNGVEFCLNFRALFYLILPAIMVKMAARNNWRGIYTDLIPHCMTLSWWQMALVASQESTWYGLVRSILALVCVFILFPITGILLPFVTIGNDFETIYQIIQLPVGLIFMWILHIVLQYFKRKGFRTDSFYTYLQVLIVIIGTTICVFNNYERIQQWIEPPAENHLTYNDFSEFCNKNIGKSSQETTVIADIECSQLIGLNVQWDGYIKSSKIVSVYNPILTILSFFPKIISNPLTCLLGKRLSTCSDTYGCNVSSKLSNLCHLSEWNRYTYEIEIKMIDEGVWGSSSDITTLLTNSQDIIMDNATKSLRENDHVYFTGQLSGNKFGILTAKNPFVQASSVGCLTCSNEQIINNNARQKSFDDEFVKCAKRLFQFILYPIVLFN</sequence>